<reference evidence="1" key="1">
    <citation type="submission" date="2023-06" db="EMBL/GenBank/DDBJ databases">
        <authorList>
            <person name="Kurt Z."/>
        </authorList>
    </citation>
    <scope>NUCLEOTIDE SEQUENCE</scope>
</reference>
<dbReference type="EMBL" id="CATOUU010000977">
    <property type="protein sequence ID" value="CAI9964480.1"/>
    <property type="molecule type" value="Genomic_DNA"/>
</dbReference>
<sequence length="138" mass="16341">MMFVHELVMNYHGYINLQERFISSKPINLEHYTRYLQHGKLLSTMFGGTFYCVRGDLFIKAKKKKTDSIWEIHGKSRQKTKFIKSLCLEQTIIYCHSTGYHELYPLNILRINTNCVTSVRSIERFGLHKNTQYFSPIL</sequence>
<protein>
    <submittedName>
        <fullName evidence="2">Hypothetical_protein</fullName>
    </submittedName>
</protein>
<comment type="caution">
    <text evidence="1">The sequence shown here is derived from an EMBL/GenBank/DDBJ whole genome shotgun (WGS) entry which is preliminary data.</text>
</comment>
<evidence type="ECO:0000313" key="1">
    <source>
        <dbReference type="EMBL" id="CAI9964480.1"/>
    </source>
</evidence>
<evidence type="ECO:0000313" key="2">
    <source>
        <dbReference type="EMBL" id="CAL6059572.1"/>
    </source>
</evidence>
<name>A0AA86UMS6_9EUKA</name>
<keyword evidence="3" id="KW-1185">Reference proteome</keyword>
<proteinExistence type="predicted"/>
<reference evidence="2 3" key="2">
    <citation type="submission" date="2024-07" db="EMBL/GenBank/DDBJ databases">
        <authorList>
            <person name="Akdeniz Z."/>
        </authorList>
    </citation>
    <scope>NUCLEOTIDE SEQUENCE [LARGE SCALE GENOMIC DNA]</scope>
</reference>
<evidence type="ECO:0000313" key="3">
    <source>
        <dbReference type="Proteomes" id="UP001642409"/>
    </source>
</evidence>
<dbReference type="AlphaFoldDB" id="A0AA86UMS6"/>
<dbReference type="Proteomes" id="UP001642409">
    <property type="component" value="Unassembled WGS sequence"/>
</dbReference>
<gene>
    <name evidence="2" type="ORF">HINF_LOCUS48809</name>
    <name evidence="1" type="ORF">HINF_LOCUS52125</name>
</gene>
<dbReference type="EMBL" id="CAXDID020000226">
    <property type="protein sequence ID" value="CAL6059572.1"/>
    <property type="molecule type" value="Genomic_DNA"/>
</dbReference>
<accession>A0AA86UMS6</accession>
<organism evidence="1">
    <name type="scientific">Hexamita inflata</name>
    <dbReference type="NCBI Taxonomy" id="28002"/>
    <lineage>
        <taxon>Eukaryota</taxon>
        <taxon>Metamonada</taxon>
        <taxon>Diplomonadida</taxon>
        <taxon>Hexamitidae</taxon>
        <taxon>Hexamitinae</taxon>
        <taxon>Hexamita</taxon>
    </lineage>
</organism>